<dbReference type="GeneID" id="26901950"/>
<comment type="caution">
    <text evidence="2">The sequence shown here is derived from an EMBL/GenBank/DDBJ whole genome shotgun (WGS) entry which is preliminary data.</text>
</comment>
<accession>A0A0N0DZK7</accession>
<name>A0A0N0DZK7_LEPPY</name>
<feature type="region of interest" description="Disordered" evidence="1">
    <location>
        <begin position="1"/>
        <end position="139"/>
    </location>
</feature>
<evidence type="ECO:0000256" key="1">
    <source>
        <dbReference type="SAM" id="MobiDB-lite"/>
    </source>
</evidence>
<dbReference type="RefSeq" id="XP_015663761.1">
    <property type="nucleotide sequence ID" value="XM_015798241.1"/>
</dbReference>
<feature type="compositionally biased region" description="Low complexity" evidence="1">
    <location>
        <begin position="84"/>
        <end position="97"/>
    </location>
</feature>
<gene>
    <name evidence="2" type="ORF">ABB37_01655</name>
</gene>
<evidence type="ECO:0000313" key="3">
    <source>
        <dbReference type="Proteomes" id="UP000037923"/>
    </source>
</evidence>
<sequence length="139" mass="14873">MPPKASPTTSKEAADPMLQDTYLQDDTKDFEPSTNEIAAFEDRLQHGGAATTSHGGHPRRHTAPVAEPARPANHVAPAASHQHSVPSSSTAGAASAAQRGNGQRRLSEAEQEEDIQRKEDVDDVRHLDNNFGGVEDDSD</sequence>
<feature type="compositionally biased region" description="Basic and acidic residues" evidence="1">
    <location>
        <begin position="114"/>
        <end position="128"/>
    </location>
</feature>
<evidence type="ECO:0000313" key="2">
    <source>
        <dbReference type="EMBL" id="KPA85322.1"/>
    </source>
</evidence>
<dbReference type="RefSeq" id="XP_015663762.1">
    <property type="nucleotide sequence ID" value="XM_015798242.1"/>
</dbReference>
<feature type="compositionally biased region" description="Polar residues" evidence="1">
    <location>
        <begin position="1"/>
        <end position="11"/>
    </location>
</feature>
<dbReference type="OrthoDB" id="267665at2759"/>
<dbReference type="Proteomes" id="UP000037923">
    <property type="component" value="Unassembled WGS sequence"/>
</dbReference>
<proteinExistence type="predicted"/>
<dbReference type="AlphaFoldDB" id="A0A0N0DZK7"/>
<dbReference type="VEuPathDB" id="TriTrypDB:LpyrH10_02_6290"/>
<dbReference type="EMBL" id="LGTL01000002">
    <property type="protein sequence ID" value="KPA85322.1"/>
    <property type="molecule type" value="Genomic_DNA"/>
</dbReference>
<dbReference type="EMBL" id="LGTL01000002">
    <property type="protein sequence ID" value="KPA85323.1"/>
    <property type="molecule type" value="Genomic_DNA"/>
</dbReference>
<feature type="compositionally biased region" description="Low complexity" evidence="1">
    <location>
        <begin position="46"/>
        <end position="55"/>
    </location>
</feature>
<keyword evidence="3" id="KW-1185">Reference proteome</keyword>
<reference evidence="2 3" key="1">
    <citation type="submission" date="2015-07" db="EMBL/GenBank/DDBJ databases">
        <title>High-quality genome of monoxenous trypanosomatid Leptomonas pyrrhocoris.</title>
        <authorList>
            <person name="Flegontov P."/>
            <person name="Butenko A."/>
            <person name="Firsov S."/>
            <person name="Vlcek C."/>
            <person name="Logacheva M.D."/>
            <person name="Field M."/>
            <person name="Filatov D."/>
            <person name="Flegontova O."/>
            <person name="Gerasimov E."/>
            <person name="Jackson A.P."/>
            <person name="Kelly S."/>
            <person name="Opperdoes F."/>
            <person name="O'Reilly A."/>
            <person name="Votypka J."/>
            <person name="Yurchenko V."/>
            <person name="Lukes J."/>
        </authorList>
    </citation>
    <scope>NUCLEOTIDE SEQUENCE [LARGE SCALE GENOMIC DNA]</scope>
    <source>
        <strain evidence="2">H10</strain>
    </source>
</reference>
<organism evidence="2 3">
    <name type="scientific">Leptomonas pyrrhocoris</name>
    <name type="common">Firebug parasite</name>
    <dbReference type="NCBI Taxonomy" id="157538"/>
    <lineage>
        <taxon>Eukaryota</taxon>
        <taxon>Discoba</taxon>
        <taxon>Euglenozoa</taxon>
        <taxon>Kinetoplastea</taxon>
        <taxon>Metakinetoplastina</taxon>
        <taxon>Trypanosomatida</taxon>
        <taxon>Trypanosomatidae</taxon>
        <taxon>Leishmaniinae</taxon>
        <taxon>Leptomonas</taxon>
    </lineage>
</organism>
<dbReference type="OMA" id="GTYEQDE"/>
<protein>
    <submittedName>
        <fullName evidence="2">Uncharacterized protein</fullName>
    </submittedName>
</protein>